<keyword evidence="1 3" id="KW-0479">Metal-binding</keyword>
<dbReference type="eggNOG" id="COG3005">
    <property type="taxonomic scope" value="Bacteria"/>
</dbReference>
<dbReference type="Proteomes" id="UP000030652">
    <property type="component" value="Unassembled WGS sequence"/>
</dbReference>
<organism evidence="5 6">
    <name type="scientific">Candidatus Scalindua brodae</name>
    <dbReference type="NCBI Taxonomy" id="237368"/>
    <lineage>
        <taxon>Bacteria</taxon>
        <taxon>Pseudomonadati</taxon>
        <taxon>Planctomycetota</taxon>
        <taxon>Candidatus Brocadiia</taxon>
        <taxon>Candidatus Brocadiales</taxon>
        <taxon>Candidatus Scalinduaceae</taxon>
        <taxon>Candidatus Scalindua</taxon>
    </lineage>
</organism>
<proteinExistence type="predicted"/>
<dbReference type="PROSITE" id="PS51007">
    <property type="entry name" value="CYTC"/>
    <property type="match status" value="1"/>
</dbReference>
<evidence type="ECO:0000313" key="6">
    <source>
        <dbReference type="Proteomes" id="UP000030652"/>
    </source>
</evidence>
<evidence type="ECO:0000259" key="4">
    <source>
        <dbReference type="PROSITE" id="PS51007"/>
    </source>
</evidence>
<dbReference type="AlphaFoldDB" id="A0A0B0EN63"/>
<dbReference type="GO" id="GO:0009055">
    <property type="term" value="F:electron transfer activity"/>
    <property type="evidence" value="ECO:0007669"/>
    <property type="project" value="InterPro"/>
</dbReference>
<evidence type="ECO:0000256" key="2">
    <source>
        <dbReference type="ARBA" id="ARBA00023004"/>
    </source>
</evidence>
<comment type="caution">
    <text evidence="5">The sequence shown here is derived from an EMBL/GenBank/DDBJ whole genome shotgun (WGS) entry which is preliminary data.</text>
</comment>
<dbReference type="EMBL" id="JRYO01000018">
    <property type="protein sequence ID" value="KHE94069.1"/>
    <property type="molecule type" value="Genomic_DNA"/>
</dbReference>
<evidence type="ECO:0000256" key="1">
    <source>
        <dbReference type="ARBA" id="ARBA00022723"/>
    </source>
</evidence>
<sequence>EKGEIAPRDYNLKDGVDCQGCHLTVDCEFSGPHSGISPHPIKQNEEFYKKSELCGTCHVDTFEEYLTYVGNGNDETCQDCHMPAVKRKLIQDEPWQKLHKKKEGKKHTFSSLSAIEKIKDFVELKFTEINNDNNQITGNVEIINTKVNHSIPTGKYGYREVMLLINFKDNLGRIIKSKQESMFVELNNQIKPGEKKIYNFVFDLDDKSGGHNELEAILLRTNFNRTDKTLFARVELQLDQLKID</sequence>
<feature type="non-terminal residue" evidence="5">
    <location>
        <position position="1"/>
    </location>
</feature>
<dbReference type="GO" id="GO:0020037">
    <property type="term" value="F:heme binding"/>
    <property type="evidence" value="ECO:0007669"/>
    <property type="project" value="InterPro"/>
</dbReference>
<protein>
    <submittedName>
        <fullName evidence="5">Putative heme protein</fullName>
    </submittedName>
</protein>
<evidence type="ECO:0000256" key="3">
    <source>
        <dbReference type="PROSITE-ProRule" id="PRU00433"/>
    </source>
</evidence>
<name>A0A0B0EN63_9BACT</name>
<evidence type="ECO:0000313" key="5">
    <source>
        <dbReference type="EMBL" id="KHE94069.1"/>
    </source>
</evidence>
<reference evidence="5 6" key="1">
    <citation type="submission" date="2014-10" db="EMBL/GenBank/DDBJ databases">
        <title>Draft genome of anammox bacterium scalindua brodae, obtained using differential coverage binning of sequence data from two enrichment reactors.</title>
        <authorList>
            <person name="Speth D.R."/>
            <person name="Russ L."/>
            <person name="Kartal B."/>
            <person name="Op den Camp H.J."/>
            <person name="Dutilh B.E."/>
            <person name="Jetten M.S."/>
        </authorList>
    </citation>
    <scope>NUCLEOTIDE SEQUENCE [LARGE SCALE GENOMIC DNA]</scope>
    <source>
        <strain evidence="5">RU1</strain>
    </source>
</reference>
<feature type="domain" description="Cytochrome c" evidence="4">
    <location>
        <begin position="1"/>
        <end position="129"/>
    </location>
</feature>
<dbReference type="InterPro" id="IPR009056">
    <property type="entry name" value="Cyt_c-like_dom"/>
</dbReference>
<keyword evidence="2 3" id="KW-0408">Iron</keyword>
<dbReference type="InterPro" id="IPR036280">
    <property type="entry name" value="Multihaem_cyt_sf"/>
</dbReference>
<gene>
    <name evidence="5" type="ORF">SCABRO_00161</name>
</gene>
<accession>A0A0B0EN63</accession>
<keyword evidence="3" id="KW-0349">Heme</keyword>
<dbReference type="GO" id="GO:0046872">
    <property type="term" value="F:metal ion binding"/>
    <property type="evidence" value="ECO:0007669"/>
    <property type="project" value="UniProtKB-KW"/>
</dbReference>
<dbReference type="SUPFAM" id="SSF48695">
    <property type="entry name" value="Multiheme cytochromes"/>
    <property type="match status" value="1"/>
</dbReference>